<dbReference type="Gene3D" id="1.10.238.20">
    <property type="entry name" value="Pheromone/general odorant binding protein domain"/>
    <property type="match status" value="1"/>
</dbReference>
<comment type="caution">
    <text evidence="2">The sequence shown here is derived from an EMBL/GenBank/DDBJ whole genome shotgun (WGS) entry which is preliminary data.</text>
</comment>
<accession>A0A1D2NCV6</accession>
<evidence type="ECO:0000313" key="2">
    <source>
        <dbReference type="EMBL" id="ODN03097.1"/>
    </source>
</evidence>
<gene>
    <name evidence="2" type="ORF">Ocin01_03575</name>
</gene>
<protein>
    <submittedName>
        <fullName evidence="2">Uncharacterized protein</fullName>
    </submittedName>
</protein>
<dbReference type="SUPFAM" id="SSF47565">
    <property type="entry name" value="Insect pheromone/odorant-binding proteins"/>
    <property type="match status" value="1"/>
</dbReference>
<proteinExistence type="predicted"/>
<dbReference type="OrthoDB" id="10443444at2759"/>
<dbReference type="AlphaFoldDB" id="A0A1D2NCV6"/>
<sequence>MWRSSVVFLALFSFHLSYHEAEALDKECLTAMSKMMDKQKALIVPCIEKLGLQTGQEKKEKALCVMKCVMIEGKMLGADGNVDMDLAQKLLDDLPDALKEKAGDVIQECGHHAAAFDPSEASCESYREFISCMLDVSLKNEYTLKIVCERVIIN</sequence>
<dbReference type="OMA" id="NNIFSEC"/>
<evidence type="ECO:0000313" key="3">
    <source>
        <dbReference type="Proteomes" id="UP000094527"/>
    </source>
</evidence>
<name>A0A1D2NCV6_ORCCI</name>
<dbReference type="InterPro" id="IPR006170">
    <property type="entry name" value="PBP/GOBP"/>
</dbReference>
<dbReference type="GO" id="GO:0005549">
    <property type="term" value="F:odorant binding"/>
    <property type="evidence" value="ECO:0007669"/>
    <property type="project" value="InterPro"/>
</dbReference>
<dbReference type="Pfam" id="PF01395">
    <property type="entry name" value="PBP_GOBP"/>
    <property type="match status" value="1"/>
</dbReference>
<feature type="non-terminal residue" evidence="2">
    <location>
        <position position="154"/>
    </location>
</feature>
<dbReference type="EMBL" id="LJIJ01000087">
    <property type="protein sequence ID" value="ODN03097.1"/>
    <property type="molecule type" value="Genomic_DNA"/>
</dbReference>
<feature type="signal peptide" evidence="1">
    <location>
        <begin position="1"/>
        <end position="23"/>
    </location>
</feature>
<feature type="chain" id="PRO_5008905367" evidence="1">
    <location>
        <begin position="24"/>
        <end position="154"/>
    </location>
</feature>
<evidence type="ECO:0000256" key="1">
    <source>
        <dbReference type="SAM" id="SignalP"/>
    </source>
</evidence>
<reference evidence="2 3" key="1">
    <citation type="journal article" date="2016" name="Genome Biol. Evol.">
        <title>Gene Family Evolution Reflects Adaptation to Soil Environmental Stressors in the Genome of the Collembolan Orchesella cincta.</title>
        <authorList>
            <person name="Faddeeva-Vakhrusheva A."/>
            <person name="Derks M.F."/>
            <person name="Anvar S.Y."/>
            <person name="Agamennone V."/>
            <person name="Suring W."/>
            <person name="Smit S."/>
            <person name="van Straalen N.M."/>
            <person name="Roelofs D."/>
        </authorList>
    </citation>
    <scope>NUCLEOTIDE SEQUENCE [LARGE SCALE GENOMIC DNA]</scope>
    <source>
        <tissue evidence="2">Mixed pool</tissue>
    </source>
</reference>
<keyword evidence="3" id="KW-1185">Reference proteome</keyword>
<dbReference type="CDD" id="cd23992">
    <property type="entry name" value="PBP_GOBP"/>
    <property type="match status" value="1"/>
</dbReference>
<organism evidence="2 3">
    <name type="scientific">Orchesella cincta</name>
    <name type="common">Springtail</name>
    <name type="synonym">Podura cincta</name>
    <dbReference type="NCBI Taxonomy" id="48709"/>
    <lineage>
        <taxon>Eukaryota</taxon>
        <taxon>Metazoa</taxon>
        <taxon>Ecdysozoa</taxon>
        <taxon>Arthropoda</taxon>
        <taxon>Hexapoda</taxon>
        <taxon>Collembola</taxon>
        <taxon>Entomobryomorpha</taxon>
        <taxon>Entomobryoidea</taxon>
        <taxon>Orchesellidae</taxon>
        <taxon>Orchesellinae</taxon>
        <taxon>Orchesella</taxon>
    </lineage>
</organism>
<dbReference type="Proteomes" id="UP000094527">
    <property type="component" value="Unassembled WGS sequence"/>
</dbReference>
<keyword evidence="1" id="KW-0732">Signal</keyword>
<dbReference type="InterPro" id="IPR036728">
    <property type="entry name" value="PBP_GOBP_sf"/>
</dbReference>